<gene>
    <name evidence="3" type="ORF">BEMITA_LOCUS12586</name>
</gene>
<keyword evidence="4" id="KW-1185">Reference proteome</keyword>
<name>A0A9P0AJN6_BEMTA</name>
<feature type="chain" id="PRO_5040515617" evidence="2">
    <location>
        <begin position="22"/>
        <end position="191"/>
    </location>
</feature>
<reference evidence="3" key="1">
    <citation type="submission" date="2021-12" db="EMBL/GenBank/DDBJ databases">
        <authorList>
            <person name="King R."/>
        </authorList>
    </citation>
    <scope>NUCLEOTIDE SEQUENCE</scope>
</reference>
<evidence type="ECO:0000256" key="1">
    <source>
        <dbReference type="SAM" id="MobiDB-lite"/>
    </source>
</evidence>
<evidence type="ECO:0000256" key="2">
    <source>
        <dbReference type="SAM" id="SignalP"/>
    </source>
</evidence>
<dbReference type="AlphaFoldDB" id="A0A9P0AJN6"/>
<evidence type="ECO:0000313" key="4">
    <source>
        <dbReference type="Proteomes" id="UP001152759"/>
    </source>
</evidence>
<dbReference type="EMBL" id="OU963869">
    <property type="protein sequence ID" value="CAH0394266.1"/>
    <property type="molecule type" value="Genomic_DNA"/>
</dbReference>
<proteinExistence type="predicted"/>
<protein>
    <submittedName>
        <fullName evidence="3">Uncharacterized protein</fullName>
    </submittedName>
</protein>
<sequence>MSSVNILILAGLFIIVGPDLCQPLDNRFQLFRFAEHHSLRHSSAPSALGKHKGEHSMESSRKRQHVLDQNNHHSLPRKVGLKDDPWQEPSKPDELPKRQPKKWTVEECERLCMRTEGYIVGDDGSKRYYISKPHLDKHDSNCGCEASKELLGFLKTKHINTEKFLEARKRDVKEGKNWLETHGAPVKMLTI</sequence>
<feature type="region of interest" description="Disordered" evidence="1">
    <location>
        <begin position="42"/>
        <end position="100"/>
    </location>
</feature>
<feature type="signal peptide" evidence="2">
    <location>
        <begin position="1"/>
        <end position="21"/>
    </location>
</feature>
<evidence type="ECO:0000313" key="3">
    <source>
        <dbReference type="EMBL" id="CAH0394266.1"/>
    </source>
</evidence>
<keyword evidence="2" id="KW-0732">Signal</keyword>
<organism evidence="3 4">
    <name type="scientific">Bemisia tabaci</name>
    <name type="common">Sweetpotato whitefly</name>
    <name type="synonym">Aleurodes tabaci</name>
    <dbReference type="NCBI Taxonomy" id="7038"/>
    <lineage>
        <taxon>Eukaryota</taxon>
        <taxon>Metazoa</taxon>
        <taxon>Ecdysozoa</taxon>
        <taxon>Arthropoda</taxon>
        <taxon>Hexapoda</taxon>
        <taxon>Insecta</taxon>
        <taxon>Pterygota</taxon>
        <taxon>Neoptera</taxon>
        <taxon>Paraneoptera</taxon>
        <taxon>Hemiptera</taxon>
        <taxon>Sternorrhyncha</taxon>
        <taxon>Aleyrodoidea</taxon>
        <taxon>Aleyrodidae</taxon>
        <taxon>Aleyrodinae</taxon>
        <taxon>Bemisia</taxon>
    </lineage>
</organism>
<dbReference type="Proteomes" id="UP001152759">
    <property type="component" value="Chromosome 8"/>
</dbReference>
<accession>A0A9P0AJN6</accession>
<feature type="compositionally biased region" description="Basic and acidic residues" evidence="1">
    <location>
        <begin position="80"/>
        <end position="100"/>
    </location>
</feature>